<name>A0ABP0ZSE5_9ASCO</name>
<sequence length="76" mass="8653">MRASRVLLNSARNAKPKITYPVEMTPLFVVVGVAVASGCFFTWRHLTYDKELRLWKNANLSELDRVLDKAEKDGSK</sequence>
<dbReference type="Proteomes" id="UP001497383">
    <property type="component" value="Chromosome 5"/>
</dbReference>
<dbReference type="RefSeq" id="XP_066831292.1">
    <property type="nucleotide sequence ID" value="XM_066974566.1"/>
</dbReference>
<organism evidence="2 3">
    <name type="scientific">Lodderomyces beijingensis</name>
    <dbReference type="NCBI Taxonomy" id="1775926"/>
    <lineage>
        <taxon>Eukaryota</taxon>
        <taxon>Fungi</taxon>
        <taxon>Dikarya</taxon>
        <taxon>Ascomycota</taxon>
        <taxon>Saccharomycotina</taxon>
        <taxon>Pichiomycetes</taxon>
        <taxon>Debaryomycetaceae</taxon>
        <taxon>Candida/Lodderomyces clade</taxon>
        <taxon>Lodderomyces</taxon>
    </lineage>
</organism>
<dbReference type="EMBL" id="OZ022409">
    <property type="protein sequence ID" value="CAK9440254.1"/>
    <property type="molecule type" value="Genomic_DNA"/>
</dbReference>
<keyword evidence="1" id="KW-1133">Transmembrane helix</keyword>
<gene>
    <name evidence="2" type="ORF">LODBEIA_P43540</name>
</gene>
<keyword evidence="1" id="KW-0812">Transmembrane</keyword>
<evidence type="ECO:0000313" key="2">
    <source>
        <dbReference type="EMBL" id="CAK9440254.1"/>
    </source>
</evidence>
<protein>
    <submittedName>
        <fullName evidence="2">Uncharacterized protein</fullName>
    </submittedName>
</protein>
<dbReference type="InterPro" id="IPR010530">
    <property type="entry name" value="B12D"/>
</dbReference>
<evidence type="ECO:0000313" key="3">
    <source>
        <dbReference type="Proteomes" id="UP001497383"/>
    </source>
</evidence>
<proteinExistence type="predicted"/>
<keyword evidence="3" id="KW-1185">Reference proteome</keyword>
<evidence type="ECO:0000256" key="1">
    <source>
        <dbReference type="SAM" id="Phobius"/>
    </source>
</evidence>
<accession>A0ABP0ZSE5</accession>
<keyword evidence="1" id="KW-0472">Membrane</keyword>
<dbReference type="GeneID" id="92209550"/>
<feature type="transmembrane region" description="Helical" evidence="1">
    <location>
        <begin position="24"/>
        <end position="43"/>
    </location>
</feature>
<dbReference type="Pfam" id="PF06522">
    <property type="entry name" value="B12D"/>
    <property type="match status" value="1"/>
</dbReference>
<reference evidence="2 3" key="1">
    <citation type="submission" date="2024-03" db="EMBL/GenBank/DDBJ databases">
        <authorList>
            <person name="Brejova B."/>
        </authorList>
    </citation>
    <scope>NUCLEOTIDE SEQUENCE [LARGE SCALE GENOMIC DNA]</scope>
    <source>
        <strain evidence="2 3">CBS 14171</strain>
    </source>
</reference>